<dbReference type="OrthoDB" id="1489935at2"/>
<comment type="caution">
    <text evidence="2">The sequence shown here is derived from an EMBL/GenBank/DDBJ whole genome shotgun (WGS) entry which is preliminary data.</text>
</comment>
<feature type="signal peptide" evidence="1">
    <location>
        <begin position="1"/>
        <end position="20"/>
    </location>
</feature>
<accession>A0A495J731</accession>
<dbReference type="EMBL" id="RBKU01000001">
    <property type="protein sequence ID" value="RKR84806.1"/>
    <property type="molecule type" value="Genomic_DNA"/>
</dbReference>
<name>A0A495J731_9SPHI</name>
<keyword evidence="3" id="KW-1185">Reference proteome</keyword>
<reference evidence="2 3" key="1">
    <citation type="submission" date="2018-10" db="EMBL/GenBank/DDBJ databases">
        <title>Genomic Encyclopedia of Archaeal and Bacterial Type Strains, Phase II (KMG-II): from individual species to whole genera.</title>
        <authorList>
            <person name="Goeker M."/>
        </authorList>
    </citation>
    <scope>NUCLEOTIDE SEQUENCE [LARGE SCALE GENOMIC DNA]</scope>
    <source>
        <strain evidence="2 3">DSM 18602</strain>
    </source>
</reference>
<proteinExistence type="predicted"/>
<evidence type="ECO:0000256" key="1">
    <source>
        <dbReference type="SAM" id="SignalP"/>
    </source>
</evidence>
<dbReference type="AlphaFoldDB" id="A0A495J731"/>
<protein>
    <recommendedName>
        <fullName evidence="4">Outer membrane protein with beta-barrel domain</fullName>
    </recommendedName>
</protein>
<gene>
    <name evidence="2" type="ORF">BDD43_5059</name>
</gene>
<evidence type="ECO:0008006" key="4">
    <source>
        <dbReference type="Google" id="ProtNLM"/>
    </source>
</evidence>
<evidence type="ECO:0000313" key="3">
    <source>
        <dbReference type="Proteomes" id="UP000268007"/>
    </source>
</evidence>
<keyword evidence="1" id="KW-0732">Signal</keyword>
<organism evidence="2 3">
    <name type="scientific">Mucilaginibacter gracilis</name>
    <dbReference type="NCBI Taxonomy" id="423350"/>
    <lineage>
        <taxon>Bacteria</taxon>
        <taxon>Pseudomonadati</taxon>
        <taxon>Bacteroidota</taxon>
        <taxon>Sphingobacteriia</taxon>
        <taxon>Sphingobacteriales</taxon>
        <taxon>Sphingobacteriaceae</taxon>
        <taxon>Mucilaginibacter</taxon>
    </lineage>
</organism>
<sequence>MKSIIILLALLALMKLESYAQTVNNILDGIVVKKREKILLRLDSSNKLWYDVSEASLNGGSLNWTPYNDKSYFLIKNNAVNIYVQPVNPLSLGINSEITSRIDEVSSASAAAIATIVSNIKTFAGSSGGTNKQGFIKSLDERTVADVPDCSIKYNNFIELFNATADSLKNNQKSETIKIFTDLKNLTFESKGLTEAVLSPINKKIPVITQHFDNVTALVKRLQDTLAAFECDDAYTSFIFKQVAASTITNIQTELANQVKRLTILKEAADLVNKAYNDAASNQINMLNWFVNIGTPQAVTGTIKDFNLKINKTGYELSPAKEIVTSKTETLATYTISVRKFDWFVPEVWAGVVYSDISYPKYGTATDASGKMTVADGGSDNVSKYSVTTMLNFNLFIANSSIHPFIQAGVGASTDYPALFLGAGLKISDKLSFSVGGASPWVKRLKTLKIGDTVTGTADIDKDTEYAFKGFYRVYYGLQYKL</sequence>
<dbReference type="RefSeq" id="WP_121200683.1">
    <property type="nucleotide sequence ID" value="NZ_RBKU01000001.1"/>
</dbReference>
<feature type="chain" id="PRO_5019760109" description="Outer membrane protein with beta-barrel domain" evidence="1">
    <location>
        <begin position="21"/>
        <end position="482"/>
    </location>
</feature>
<evidence type="ECO:0000313" key="2">
    <source>
        <dbReference type="EMBL" id="RKR84806.1"/>
    </source>
</evidence>
<dbReference type="Proteomes" id="UP000268007">
    <property type="component" value="Unassembled WGS sequence"/>
</dbReference>